<dbReference type="EMBL" id="AE013598">
    <property type="protein sequence ID" value="AAW76236.1"/>
    <property type="molecule type" value="Genomic_DNA"/>
</dbReference>
<keyword evidence="2" id="KW-1185">Reference proteome</keyword>
<reference evidence="1 2" key="1">
    <citation type="journal article" date="2005" name="Nucleic Acids Res.">
        <title>The genome sequence of Xanthomonas oryzae pathovar oryzae KACC10331, the bacterial blight pathogen of rice.</title>
        <authorList>
            <person name="Lee B.M."/>
            <person name="Park Y.J."/>
            <person name="Park D.S."/>
            <person name="Kang H.W."/>
            <person name="Kim J.G."/>
            <person name="Song E.S."/>
            <person name="Park I.C."/>
            <person name="Yoon U.H."/>
            <person name="Hahn J.H."/>
            <person name="Koo B.S."/>
            <person name="Lee G.B."/>
            <person name="Kim H."/>
            <person name="Park H.S."/>
            <person name="Yoon K.O."/>
            <person name="Kim J.H."/>
            <person name="Jung C.H."/>
            <person name="Koh N.H."/>
            <person name="Seo J.S."/>
            <person name="Go S.J."/>
        </authorList>
    </citation>
    <scope>NUCLEOTIDE SEQUENCE [LARGE SCALE GENOMIC DNA]</scope>
    <source>
        <strain evidence="2">KACC10331 / KXO85</strain>
    </source>
</reference>
<dbReference type="SUPFAM" id="SSF53795">
    <property type="entry name" value="PEP carboxykinase-like"/>
    <property type="match status" value="1"/>
</dbReference>
<keyword evidence="1" id="KW-0418">Kinase</keyword>
<name>Q5GYI5_XANOR</name>
<dbReference type="Proteomes" id="UP000006735">
    <property type="component" value="Chromosome"/>
</dbReference>
<proteinExistence type="predicted"/>
<dbReference type="HOGENOM" id="CLU_787429_0_0_6"/>
<dbReference type="GO" id="GO:0016301">
    <property type="term" value="F:kinase activity"/>
    <property type="evidence" value="ECO:0007669"/>
    <property type="project" value="UniProtKB-KW"/>
</dbReference>
<dbReference type="STRING" id="291331.XOO2982"/>
<protein>
    <submittedName>
        <fullName evidence="1">Serine kinase of the HPr protein, regulates carbohydrate metabolism</fullName>
    </submittedName>
</protein>
<keyword evidence="1" id="KW-0808">Transferase</keyword>
<dbReference type="Gene3D" id="3.40.50.300">
    <property type="entry name" value="P-loop containing nucleotide triphosphate hydrolases"/>
    <property type="match status" value="1"/>
</dbReference>
<evidence type="ECO:0000313" key="2">
    <source>
        <dbReference type="Proteomes" id="UP000006735"/>
    </source>
</evidence>
<evidence type="ECO:0000313" key="1">
    <source>
        <dbReference type="EMBL" id="AAW76236.1"/>
    </source>
</evidence>
<sequence length="356" mass="38085">MDTGMPQSATWAQHTPLSGGTTAIATGAAVAEDPFGEQRPRRLTVRRQILGALFHFQSDSEALLALVDAAYAGLPAHRLPGAPEFHVTLDLLPRAPGSIDAEPPAVRTHASGGLLCGVIDACNYLMLSVPQRHAMLVVSEDMLAHAYHLRYELIEFAVFLLAARGIGLVPLHGACVGQRGRSVLLLGASGAGKSTLALHSLLHGLEVLSEDGVFVAPDSLLTTGVANFLHLRAAALGLVDAQTRAWISASPVIRRRSSVEKFEVDIRHGHAHLAPRPMQLQAVVMLSRVPASVSTQRLVAVPNEQVAACLAHDQPYATGQPGWQRFVEQVQRIGMFTLHRGTHPQASVDALLQLLQ</sequence>
<gene>
    <name evidence="1" type="primary">HprK</name>
    <name evidence="1" type="ordered locus">XOO2982</name>
</gene>
<dbReference type="InterPro" id="IPR027417">
    <property type="entry name" value="P-loop_NTPase"/>
</dbReference>
<accession>Q5GYI5</accession>
<organism evidence="1 2">
    <name type="scientific">Xanthomonas oryzae pv. oryzae (strain KACC10331 / KXO85)</name>
    <dbReference type="NCBI Taxonomy" id="291331"/>
    <lineage>
        <taxon>Bacteria</taxon>
        <taxon>Pseudomonadati</taxon>
        <taxon>Pseudomonadota</taxon>
        <taxon>Gammaproteobacteria</taxon>
        <taxon>Lysobacterales</taxon>
        <taxon>Lysobacteraceae</taxon>
        <taxon>Xanthomonas</taxon>
    </lineage>
</organism>
<dbReference type="KEGG" id="xoo:XOO2982"/>
<dbReference type="AlphaFoldDB" id="Q5GYI5"/>